<evidence type="ECO:0000256" key="3">
    <source>
        <dbReference type="ARBA" id="ARBA00022840"/>
    </source>
</evidence>
<dbReference type="Gene3D" id="3.90.640.10">
    <property type="entry name" value="Actin, Chain A, domain 4"/>
    <property type="match status" value="1"/>
</dbReference>
<dbReference type="OrthoDB" id="9807934at2"/>
<organism evidence="4 5">
    <name type="scientific">Larkinella rosea</name>
    <dbReference type="NCBI Taxonomy" id="2025312"/>
    <lineage>
        <taxon>Bacteria</taxon>
        <taxon>Pseudomonadati</taxon>
        <taxon>Bacteroidota</taxon>
        <taxon>Cytophagia</taxon>
        <taxon>Cytophagales</taxon>
        <taxon>Spirosomataceae</taxon>
        <taxon>Larkinella</taxon>
    </lineage>
</organism>
<sequence>MTTLSCGIDFGTSNSSIAIDNAGEISLVPVENGQVTIPSAIFFQRDDNKAFYGRNAVNLFFDRKQGRFMRSLKRVLGTPLMKHGTVVNGTTMNFSTIISSFLRTLKAKADAEAGQEIEHVVMGRPVHFIDQSPEADAQAQAELLEIARRIGFKHIEFQFEPIAAAFAHEAKLTGEKLAIVADLGGGTSDFTVIRLSNQAARKNDRSSDILANTGVRVGGNDFDKDLSLAAIMPELGYRSHYGEKNLEVPLKPFHDLAEWSRVNFLYTPKLIMQTRQLLFQSHDKKRYKRLLSVLENETGHTVLAATEGAKIALTNVDTYETPFDFVEPDFFIPIKRTLFEESIRGEVDKIIASATECLQNAGVRKQDIDLVILTGGSTEVPLVQAEFKRLFPNAAIADENKLSSVGLGLAYDSQNKFGKTAERKIETV</sequence>
<dbReference type="GO" id="GO:0005524">
    <property type="term" value="F:ATP binding"/>
    <property type="evidence" value="ECO:0007669"/>
    <property type="project" value="UniProtKB-KW"/>
</dbReference>
<gene>
    <name evidence="4" type="ORF">EHT25_23465</name>
</gene>
<dbReference type="InterPro" id="IPR043129">
    <property type="entry name" value="ATPase_NBD"/>
</dbReference>
<dbReference type="InterPro" id="IPR013126">
    <property type="entry name" value="Hsp_70_fam"/>
</dbReference>
<dbReference type="Gene3D" id="3.30.420.40">
    <property type="match status" value="3"/>
</dbReference>
<dbReference type="PANTHER" id="PTHR19375">
    <property type="entry name" value="HEAT SHOCK PROTEIN 70KDA"/>
    <property type="match status" value="1"/>
</dbReference>
<name>A0A3P1BJN6_9BACT</name>
<dbReference type="EMBL" id="RQJO01000010">
    <property type="protein sequence ID" value="RRB01136.1"/>
    <property type="molecule type" value="Genomic_DNA"/>
</dbReference>
<dbReference type="GO" id="GO:0140662">
    <property type="term" value="F:ATP-dependent protein folding chaperone"/>
    <property type="evidence" value="ECO:0007669"/>
    <property type="project" value="InterPro"/>
</dbReference>
<dbReference type="Pfam" id="PF00012">
    <property type="entry name" value="HSP70"/>
    <property type="match status" value="2"/>
</dbReference>
<comment type="similarity">
    <text evidence="1">Belongs to the heat shock protein 70 family.</text>
</comment>
<accession>A0A3P1BJN6</accession>
<keyword evidence="3" id="KW-0067">ATP-binding</keyword>
<evidence type="ECO:0000313" key="5">
    <source>
        <dbReference type="Proteomes" id="UP000271925"/>
    </source>
</evidence>
<dbReference type="InterPro" id="IPR018181">
    <property type="entry name" value="Heat_shock_70_CS"/>
</dbReference>
<protein>
    <submittedName>
        <fullName evidence="4">Hsp70 family protein</fullName>
    </submittedName>
</protein>
<dbReference type="InterPro" id="IPR042054">
    <property type="entry name" value="YegD-like"/>
</dbReference>
<evidence type="ECO:0000313" key="4">
    <source>
        <dbReference type="EMBL" id="RRB01136.1"/>
    </source>
</evidence>
<dbReference type="SUPFAM" id="SSF53067">
    <property type="entry name" value="Actin-like ATPase domain"/>
    <property type="match status" value="2"/>
</dbReference>
<dbReference type="Proteomes" id="UP000271925">
    <property type="component" value="Unassembled WGS sequence"/>
</dbReference>
<evidence type="ECO:0000256" key="1">
    <source>
        <dbReference type="ARBA" id="ARBA00007381"/>
    </source>
</evidence>
<comment type="caution">
    <text evidence="4">The sequence shown here is derived from an EMBL/GenBank/DDBJ whole genome shotgun (WGS) entry which is preliminary data.</text>
</comment>
<dbReference type="PROSITE" id="PS01036">
    <property type="entry name" value="HSP70_3"/>
    <property type="match status" value="1"/>
</dbReference>
<keyword evidence="2" id="KW-0547">Nucleotide-binding</keyword>
<dbReference type="CDD" id="cd10231">
    <property type="entry name" value="ASKHA_NBD_HSP70_YegD-like"/>
    <property type="match status" value="1"/>
</dbReference>
<dbReference type="AlphaFoldDB" id="A0A3P1BJN6"/>
<reference evidence="4 5" key="1">
    <citation type="submission" date="2018-11" db="EMBL/GenBank/DDBJ databases">
        <authorList>
            <person name="Zhou Z."/>
            <person name="Wang G."/>
        </authorList>
    </citation>
    <scope>NUCLEOTIDE SEQUENCE [LARGE SCALE GENOMIC DNA]</scope>
    <source>
        <strain evidence="4 5">KCTC52004</strain>
    </source>
</reference>
<dbReference type="RefSeq" id="WP_124877598.1">
    <property type="nucleotide sequence ID" value="NZ_RQJO01000010.1"/>
</dbReference>
<keyword evidence="5" id="KW-1185">Reference proteome</keyword>
<dbReference type="PRINTS" id="PR00301">
    <property type="entry name" value="HEATSHOCK70"/>
</dbReference>
<evidence type="ECO:0000256" key="2">
    <source>
        <dbReference type="ARBA" id="ARBA00022741"/>
    </source>
</evidence>
<proteinExistence type="inferred from homology"/>